<dbReference type="Proteomes" id="UP000435649">
    <property type="component" value="Unassembled WGS sequence"/>
</dbReference>
<accession>A0A844G777</accession>
<feature type="compositionally biased region" description="Basic and acidic residues" evidence="1">
    <location>
        <begin position="204"/>
        <end position="229"/>
    </location>
</feature>
<feature type="compositionally biased region" description="Basic and acidic residues" evidence="1">
    <location>
        <begin position="178"/>
        <end position="187"/>
    </location>
</feature>
<evidence type="ECO:0000256" key="2">
    <source>
        <dbReference type="SAM" id="SignalP"/>
    </source>
</evidence>
<organism evidence="3 4">
    <name type="scientific">Victivallis lenta</name>
    <dbReference type="NCBI Taxonomy" id="2606640"/>
    <lineage>
        <taxon>Bacteria</taxon>
        <taxon>Pseudomonadati</taxon>
        <taxon>Lentisphaerota</taxon>
        <taxon>Lentisphaeria</taxon>
        <taxon>Victivallales</taxon>
        <taxon>Victivallaceae</taxon>
        <taxon>Victivallis</taxon>
    </lineage>
</organism>
<comment type="caution">
    <text evidence="3">The sequence shown here is derived from an EMBL/GenBank/DDBJ whole genome shotgun (WGS) entry which is preliminary data.</text>
</comment>
<dbReference type="AlphaFoldDB" id="A0A844G777"/>
<sequence length="237" mass="25640">MHRLSLPAVLAALLLAAGCVDFDYVGREFPPTPESEPVVYFINREQIPPGEYRIMGRAVITAPDGTDGYDIQDLLMKKARAYGADAVCLVRTRKVDVGLFSRNDNTPAGPQQPLDPANVDFKGAPSTAEAEREEYGEPVVLAGEKRARQEVVVEALYLKNKAELEKLAAEQDRELNEILGEKAEPARPGKQSVTVPETGDEEAVTGREPEEKDSPAGHEAETPAAHEAEPAPAAAQE</sequence>
<dbReference type="PROSITE" id="PS51257">
    <property type="entry name" value="PROKAR_LIPOPROTEIN"/>
    <property type="match status" value="1"/>
</dbReference>
<feature type="region of interest" description="Disordered" evidence="1">
    <location>
        <begin position="178"/>
        <end position="237"/>
    </location>
</feature>
<reference evidence="3 4" key="1">
    <citation type="submission" date="2019-08" db="EMBL/GenBank/DDBJ databases">
        <title>In-depth cultivation of the pig gut microbiome towards novel bacterial diversity and tailored functional studies.</title>
        <authorList>
            <person name="Wylensek D."/>
            <person name="Hitch T.C.A."/>
            <person name="Clavel T."/>
        </authorList>
    </citation>
    <scope>NUCLEOTIDE SEQUENCE [LARGE SCALE GENOMIC DNA]</scope>
    <source>
        <strain evidence="3 4">BBE-744-WT-12</strain>
    </source>
</reference>
<keyword evidence="4" id="KW-1185">Reference proteome</keyword>
<feature type="region of interest" description="Disordered" evidence="1">
    <location>
        <begin position="100"/>
        <end position="136"/>
    </location>
</feature>
<protein>
    <submittedName>
        <fullName evidence="3">Uncharacterized protein</fullName>
    </submittedName>
</protein>
<feature type="chain" id="PRO_5032603666" evidence="2">
    <location>
        <begin position="23"/>
        <end position="237"/>
    </location>
</feature>
<evidence type="ECO:0000313" key="4">
    <source>
        <dbReference type="Proteomes" id="UP000435649"/>
    </source>
</evidence>
<dbReference type="EMBL" id="VUNS01000049">
    <property type="protein sequence ID" value="MST99717.1"/>
    <property type="molecule type" value="Genomic_DNA"/>
</dbReference>
<feature type="signal peptide" evidence="2">
    <location>
        <begin position="1"/>
        <end position="22"/>
    </location>
</feature>
<evidence type="ECO:0000313" key="3">
    <source>
        <dbReference type="EMBL" id="MST99717.1"/>
    </source>
</evidence>
<name>A0A844G777_9BACT</name>
<proteinExistence type="predicted"/>
<gene>
    <name evidence="3" type="ORF">FYJ85_22050</name>
</gene>
<evidence type="ECO:0000256" key="1">
    <source>
        <dbReference type="SAM" id="MobiDB-lite"/>
    </source>
</evidence>
<keyword evidence="2" id="KW-0732">Signal</keyword>
<dbReference type="RefSeq" id="WP_154420878.1">
    <property type="nucleotide sequence ID" value="NZ_CALXOB010000053.1"/>
</dbReference>